<feature type="compositionally biased region" description="Basic and acidic residues" evidence="1">
    <location>
        <begin position="262"/>
        <end position="276"/>
    </location>
</feature>
<evidence type="ECO:0000313" key="3">
    <source>
        <dbReference type="Proteomes" id="UP001373714"/>
    </source>
</evidence>
<accession>A0AAV9UES3</accession>
<organism evidence="2 3">
    <name type="scientific">Orbilia blumenaviensis</name>
    <dbReference type="NCBI Taxonomy" id="1796055"/>
    <lineage>
        <taxon>Eukaryota</taxon>
        <taxon>Fungi</taxon>
        <taxon>Dikarya</taxon>
        <taxon>Ascomycota</taxon>
        <taxon>Pezizomycotina</taxon>
        <taxon>Orbiliomycetes</taxon>
        <taxon>Orbiliales</taxon>
        <taxon>Orbiliaceae</taxon>
        <taxon>Orbilia</taxon>
    </lineage>
</organism>
<feature type="compositionally biased region" description="Polar residues" evidence="1">
    <location>
        <begin position="7"/>
        <end position="19"/>
    </location>
</feature>
<evidence type="ECO:0000256" key="1">
    <source>
        <dbReference type="SAM" id="MobiDB-lite"/>
    </source>
</evidence>
<feature type="region of interest" description="Disordered" evidence="1">
    <location>
        <begin position="1"/>
        <end position="27"/>
    </location>
</feature>
<sequence>MDGNELPTKTSVGSFTRTDPGSLGTKAKKETVSPSFFYRNNRLIIKCIDPRTVYGIAPHENSLGWDIEELDWPVWRDEYRGDQMGDGLAAIAATQRSCKNQCACDSDGKLIPVTGGTRHSCTSERAVARYTLIFGCYCSAILTQPLATVPGATHEDYRNAIERIPQTVRNDNPNFWWRMHGIPDPRRPSENGYIGWGEPARRLMFNPPPWVSPENEDPFRPYESEAPPSPLEPLFFRHGLDPDTLKPWNPKRDLAASTDPNSHIEKSLEGDSDGTHTAKGGENGAVDVKNLNPELQITQPNSHASSTESNGYIKRLPRNTGGKDGNTHNTS</sequence>
<evidence type="ECO:0000313" key="2">
    <source>
        <dbReference type="EMBL" id="KAK6338515.1"/>
    </source>
</evidence>
<gene>
    <name evidence="2" type="ORF">TWF730_002578</name>
</gene>
<protein>
    <submittedName>
        <fullName evidence="2">Uncharacterized protein</fullName>
    </submittedName>
</protein>
<keyword evidence="3" id="KW-1185">Reference proteome</keyword>
<dbReference type="EMBL" id="JAVHNS010000012">
    <property type="protein sequence ID" value="KAK6338515.1"/>
    <property type="molecule type" value="Genomic_DNA"/>
</dbReference>
<feature type="compositionally biased region" description="Polar residues" evidence="1">
    <location>
        <begin position="293"/>
        <end position="310"/>
    </location>
</feature>
<comment type="caution">
    <text evidence="2">The sequence shown here is derived from an EMBL/GenBank/DDBJ whole genome shotgun (WGS) entry which is preliminary data.</text>
</comment>
<feature type="region of interest" description="Disordered" evidence="1">
    <location>
        <begin position="215"/>
        <end position="331"/>
    </location>
</feature>
<proteinExistence type="predicted"/>
<reference evidence="2 3" key="1">
    <citation type="submission" date="2019-10" db="EMBL/GenBank/DDBJ databases">
        <authorList>
            <person name="Palmer J.M."/>
        </authorList>
    </citation>
    <scope>NUCLEOTIDE SEQUENCE [LARGE SCALE GENOMIC DNA]</scope>
    <source>
        <strain evidence="2 3">TWF730</strain>
    </source>
</reference>
<dbReference type="AlphaFoldDB" id="A0AAV9UES3"/>
<name>A0AAV9UES3_9PEZI</name>
<dbReference type="Proteomes" id="UP001373714">
    <property type="component" value="Unassembled WGS sequence"/>
</dbReference>
<feature type="compositionally biased region" description="Basic and acidic residues" evidence="1">
    <location>
        <begin position="238"/>
        <end position="254"/>
    </location>
</feature>